<name>G0WFD9_NAUDC</name>
<evidence type="ECO:0000256" key="11">
    <source>
        <dbReference type="ARBA" id="ARBA00023136"/>
    </source>
</evidence>
<feature type="compositionally biased region" description="Acidic residues" evidence="14">
    <location>
        <begin position="632"/>
        <end position="642"/>
    </location>
</feature>
<keyword evidence="12" id="KW-0325">Glycoprotein</keyword>
<keyword evidence="8" id="KW-0653">Protein transport</keyword>
<evidence type="ECO:0000256" key="16">
    <source>
        <dbReference type="SAM" id="SignalP"/>
    </source>
</evidence>
<feature type="compositionally biased region" description="Acidic residues" evidence="14">
    <location>
        <begin position="663"/>
        <end position="677"/>
    </location>
</feature>
<evidence type="ECO:0000256" key="3">
    <source>
        <dbReference type="ARBA" id="ARBA00006990"/>
    </source>
</evidence>
<dbReference type="PANTHER" id="PTHR12864">
    <property type="entry name" value="RAN BINDING PROTEIN 9-RELATED"/>
    <property type="match status" value="1"/>
</dbReference>
<keyword evidence="4" id="KW-0813">Transport</keyword>
<dbReference type="FunFam" id="2.60.120.920:FF:000065">
    <property type="entry name" value="Ear1p"/>
    <property type="match status" value="1"/>
</dbReference>
<dbReference type="AlphaFoldDB" id="G0WFD9"/>
<keyword evidence="11 15" id="KW-0472">Membrane</keyword>
<keyword evidence="6 15" id="KW-0812">Transmembrane</keyword>
<evidence type="ECO:0000256" key="6">
    <source>
        <dbReference type="ARBA" id="ARBA00022692"/>
    </source>
</evidence>
<protein>
    <recommendedName>
        <fullName evidence="17">B30.2/SPRY domain-containing protein</fullName>
    </recommendedName>
</protein>
<sequence length="687" mass="78102">MQTLLSRKMLVYALLQLTILRSSLGYVIPKDKLYIGNDAKLFKEDENGNDSYNYSPNTPQVDDDDDEYSEFESLEVMAYVLLAFILLLLVREIICEVVIFINRRITLARSNRRISLFSGEEYDDQEAQTNIDNNNHSTHLPSRFNIFSHFYTTRGTNDSATTTATTNNNNDITASLDTSAMNYLDDSLKIQYKLSDLSPEEQFYYKQGEDFLKQSPPFIIPSKALTIGEETTSSDELVIIDPIINQQTKQFIEEEGAGAWEFQPNSNLPNDTIIIENKTEITFLNYNYDASIMTNLPIPCIKQQKVYYLEFKIFELENSNSTTTLDYSNNEILSFGLATNPYPYFRLPGRHHHSISYDSNGARRFNDSFKLPSELSNIFPQMERGDVIGIGYRVRSGTVFFTRNGKKLNEKPIGGHIKNWKLKYIYPIVGTNVPCKIHVNLGTYGFVFTEANVKKWGYAKSHGKKLPPPSYDEYAKDTLIGSYQNQDDEDDDDDEEEEEDSDEEVNDYELHTEDDDNSDDSGEEGEDPTDDANSSIYNGLRNDEGELLPPPPGFEFSTTPESRIISEEINLNSLPAEPPRYSQDFNQYSGANGKGRLLPSEGRSKDLMKTGFSLDEIFTPSNNETKSSQHDDNDEITDEAQSDDSLQNLINAQASSSTRTEGAEESDSDTFEEEETNELQHLIDNYE</sequence>
<dbReference type="EMBL" id="HE580274">
    <property type="protein sequence ID" value="CCD26500.1"/>
    <property type="molecule type" value="Genomic_DNA"/>
</dbReference>
<keyword evidence="9" id="KW-0735">Signal-anchor</keyword>
<evidence type="ECO:0000256" key="7">
    <source>
        <dbReference type="ARBA" id="ARBA00022753"/>
    </source>
</evidence>
<dbReference type="HOGENOM" id="CLU_016552_3_0_1"/>
<evidence type="ECO:0000256" key="8">
    <source>
        <dbReference type="ARBA" id="ARBA00022927"/>
    </source>
</evidence>
<dbReference type="PROSITE" id="PS50188">
    <property type="entry name" value="B302_SPRY"/>
    <property type="match status" value="1"/>
</dbReference>
<feature type="region of interest" description="Disordered" evidence="14">
    <location>
        <begin position="46"/>
        <end position="65"/>
    </location>
</feature>
<comment type="similarity">
    <text evidence="3">Belongs to the SSH4 family.</text>
</comment>
<keyword evidence="19" id="KW-1185">Reference proteome</keyword>
<evidence type="ECO:0000259" key="17">
    <source>
        <dbReference type="PROSITE" id="PS50188"/>
    </source>
</evidence>
<comment type="function">
    <text evidence="13">Components of the endosome-vacuole trafficking pathway that regulates nutrient transport. May be involved in processes which determine whether plasma membrane proteins are degraded or routed to the plasma membrane.</text>
</comment>
<keyword evidence="16" id="KW-0732">Signal</keyword>
<dbReference type="InterPro" id="IPR050618">
    <property type="entry name" value="Ubq-SigPath_Reg"/>
</dbReference>
<dbReference type="InterPro" id="IPR035780">
    <property type="entry name" value="SPRY_Ssh4-like"/>
</dbReference>
<feature type="domain" description="B30.2/SPRY" evidence="17">
    <location>
        <begin position="239"/>
        <end position="446"/>
    </location>
</feature>
<proteinExistence type="inferred from homology"/>
<dbReference type="KEGG" id="ndi:NDAI_0H03270"/>
<evidence type="ECO:0000256" key="12">
    <source>
        <dbReference type="ARBA" id="ARBA00023180"/>
    </source>
</evidence>
<dbReference type="eggNOG" id="KOG1477">
    <property type="taxonomic scope" value="Eukaryota"/>
</dbReference>
<dbReference type="CDD" id="cd12910">
    <property type="entry name" value="SPRY_SSH4_like"/>
    <property type="match status" value="1"/>
</dbReference>
<dbReference type="GO" id="GO:0005774">
    <property type="term" value="C:vacuolar membrane"/>
    <property type="evidence" value="ECO:0007669"/>
    <property type="project" value="UniProtKB-SubCell"/>
</dbReference>
<dbReference type="InterPro" id="IPR043136">
    <property type="entry name" value="B30.2/SPRY_sf"/>
</dbReference>
<evidence type="ECO:0000256" key="10">
    <source>
        <dbReference type="ARBA" id="ARBA00022989"/>
    </source>
</evidence>
<evidence type="ECO:0000313" key="19">
    <source>
        <dbReference type="Proteomes" id="UP000000689"/>
    </source>
</evidence>
<dbReference type="STRING" id="1071378.G0WFD9"/>
<dbReference type="Proteomes" id="UP000000689">
    <property type="component" value="Chromosome 8"/>
</dbReference>
<feature type="compositionally biased region" description="Polar residues" evidence="14">
    <location>
        <begin position="49"/>
        <end position="60"/>
    </location>
</feature>
<dbReference type="InterPro" id="IPR001870">
    <property type="entry name" value="B30.2/SPRY"/>
</dbReference>
<dbReference type="OrthoDB" id="258495at2759"/>
<dbReference type="InterPro" id="IPR013320">
    <property type="entry name" value="ConA-like_dom_sf"/>
</dbReference>
<dbReference type="Pfam" id="PF00622">
    <property type="entry name" value="SPRY"/>
    <property type="match status" value="1"/>
</dbReference>
<keyword evidence="7" id="KW-0967">Endosome</keyword>
<evidence type="ECO:0000256" key="13">
    <source>
        <dbReference type="ARBA" id="ARBA00025244"/>
    </source>
</evidence>
<feature type="region of interest" description="Disordered" evidence="14">
    <location>
        <begin position="483"/>
        <end position="687"/>
    </location>
</feature>
<dbReference type="RefSeq" id="XP_003671743.1">
    <property type="nucleotide sequence ID" value="XM_003671695.1"/>
</dbReference>
<dbReference type="GeneID" id="11496031"/>
<dbReference type="GO" id="GO:0043328">
    <property type="term" value="P:protein transport to vacuole involved in ubiquitin-dependent protein catabolic process via the multivesicular body sorting pathway"/>
    <property type="evidence" value="ECO:0007669"/>
    <property type="project" value="EnsemblFungi"/>
</dbReference>
<feature type="transmembrane region" description="Helical" evidence="15">
    <location>
        <begin position="76"/>
        <end position="101"/>
    </location>
</feature>
<feature type="compositionally biased region" description="Acidic residues" evidence="14">
    <location>
        <begin position="486"/>
        <end position="530"/>
    </location>
</feature>
<accession>G0WFD9</accession>
<evidence type="ECO:0000256" key="1">
    <source>
        <dbReference type="ARBA" id="ARBA00004576"/>
    </source>
</evidence>
<organism evidence="18 19">
    <name type="scientific">Naumovozyma dairenensis (strain ATCC 10597 / BCRC 20456 / CBS 421 / NBRC 0211 / NRRL Y-12639)</name>
    <name type="common">Saccharomyces dairenensis</name>
    <dbReference type="NCBI Taxonomy" id="1071378"/>
    <lineage>
        <taxon>Eukaryota</taxon>
        <taxon>Fungi</taxon>
        <taxon>Dikarya</taxon>
        <taxon>Ascomycota</taxon>
        <taxon>Saccharomycotina</taxon>
        <taxon>Saccharomycetes</taxon>
        <taxon>Saccharomycetales</taxon>
        <taxon>Saccharomycetaceae</taxon>
        <taxon>Naumovozyma</taxon>
    </lineage>
</organism>
<comment type="subcellular location">
    <subcellularLocation>
        <location evidence="2">Endosome membrane</location>
        <topology evidence="2">Single-pass type II membrane protein</topology>
    </subcellularLocation>
    <subcellularLocation>
        <location evidence="1">Vacuole membrane</location>
        <topology evidence="1">Single-pass type II membrane protein</topology>
    </subcellularLocation>
</comment>
<evidence type="ECO:0000256" key="14">
    <source>
        <dbReference type="SAM" id="MobiDB-lite"/>
    </source>
</evidence>
<evidence type="ECO:0000256" key="2">
    <source>
        <dbReference type="ARBA" id="ARBA00004639"/>
    </source>
</evidence>
<evidence type="ECO:0000256" key="15">
    <source>
        <dbReference type="SAM" id="Phobius"/>
    </source>
</evidence>
<evidence type="ECO:0000256" key="5">
    <source>
        <dbReference type="ARBA" id="ARBA00022554"/>
    </source>
</evidence>
<feature type="compositionally biased region" description="Polar residues" evidence="14">
    <location>
        <begin position="643"/>
        <end position="660"/>
    </location>
</feature>
<evidence type="ECO:0000256" key="4">
    <source>
        <dbReference type="ARBA" id="ARBA00022448"/>
    </source>
</evidence>
<feature type="chain" id="PRO_5003411357" description="B30.2/SPRY domain-containing protein" evidence="16">
    <location>
        <begin position="26"/>
        <end position="687"/>
    </location>
</feature>
<evidence type="ECO:0000313" key="18">
    <source>
        <dbReference type="EMBL" id="CCD26500.1"/>
    </source>
</evidence>
<gene>
    <name evidence="18" type="primary">NDAI0H03270</name>
    <name evidence="18" type="ordered locus">NDAI_0H03270</name>
</gene>
<reference evidence="18 19" key="1">
    <citation type="journal article" date="2011" name="Proc. Natl. Acad. Sci. U.S.A.">
        <title>Evolutionary erosion of yeast sex chromosomes by mating-type switching accidents.</title>
        <authorList>
            <person name="Gordon J.L."/>
            <person name="Armisen D."/>
            <person name="Proux-Wera E."/>
            <person name="Oheigeartaigh S.S."/>
            <person name="Byrne K.P."/>
            <person name="Wolfe K.H."/>
        </authorList>
    </citation>
    <scope>NUCLEOTIDE SEQUENCE [LARGE SCALE GENOMIC DNA]</scope>
    <source>
        <strain evidence="19">ATCC 10597 / BCRC 20456 / CBS 421 / NBRC 0211 / NRRL Y-12639</strain>
    </source>
</reference>
<evidence type="ECO:0000256" key="9">
    <source>
        <dbReference type="ARBA" id="ARBA00022968"/>
    </source>
</evidence>
<dbReference type="SUPFAM" id="SSF49899">
    <property type="entry name" value="Concanavalin A-like lectins/glucanases"/>
    <property type="match status" value="1"/>
</dbReference>
<keyword evidence="5" id="KW-0926">Vacuole</keyword>
<dbReference type="GO" id="GO:1990756">
    <property type="term" value="F:ubiquitin-like ligase-substrate adaptor activity"/>
    <property type="evidence" value="ECO:0007669"/>
    <property type="project" value="EnsemblFungi"/>
</dbReference>
<keyword evidence="10 15" id="KW-1133">Transmembrane helix</keyword>
<dbReference type="Gene3D" id="2.60.120.920">
    <property type="match status" value="1"/>
</dbReference>
<feature type="signal peptide" evidence="16">
    <location>
        <begin position="1"/>
        <end position="25"/>
    </location>
</feature>
<dbReference type="SMART" id="SM00449">
    <property type="entry name" value="SPRY"/>
    <property type="match status" value="1"/>
</dbReference>
<dbReference type="InterPro" id="IPR003877">
    <property type="entry name" value="SPRY_dom"/>
</dbReference>
<dbReference type="GO" id="GO:0010008">
    <property type="term" value="C:endosome membrane"/>
    <property type="evidence" value="ECO:0007669"/>
    <property type="project" value="UniProtKB-SubCell"/>
</dbReference>